<dbReference type="RefSeq" id="WP_161081944.1">
    <property type="nucleotide sequence ID" value="NZ_WWCX01000001.1"/>
</dbReference>
<proteinExistence type="predicted"/>
<dbReference type="InterPro" id="IPR009610">
    <property type="entry name" value="CbtA_toxin"/>
</dbReference>
<organism evidence="1 2">
    <name type="scientific">Duganella vulcania</name>
    <dbReference type="NCBI Taxonomy" id="2692166"/>
    <lineage>
        <taxon>Bacteria</taxon>
        <taxon>Pseudomonadati</taxon>
        <taxon>Pseudomonadota</taxon>
        <taxon>Betaproteobacteria</taxon>
        <taxon>Burkholderiales</taxon>
        <taxon>Oxalobacteraceae</taxon>
        <taxon>Telluria group</taxon>
        <taxon>Duganella</taxon>
    </lineage>
</organism>
<dbReference type="AlphaFoldDB" id="A0A845GHB6"/>
<dbReference type="EMBL" id="WWCX01000001">
    <property type="protein sequence ID" value="MYM92686.1"/>
    <property type="molecule type" value="Genomic_DNA"/>
</dbReference>
<protein>
    <submittedName>
        <fullName evidence="1">Uncharacterized protein</fullName>
    </submittedName>
</protein>
<dbReference type="Pfam" id="PF06755">
    <property type="entry name" value="CbtA_toxin"/>
    <property type="match status" value="1"/>
</dbReference>
<comment type="caution">
    <text evidence="1">The sequence shown here is derived from an EMBL/GenBank/DDBJ whole genome shotgun (WGS) entry which is preliminary data.</text>
</comment>
<dbReference type="Proteomes" id="UP000447355">
    <property type="component" value="Unassembled WGS sequence"/>
</dbReference>
<evidence type="ECO:0000313" key="1">
    <source>
        <dbReference type="EMBL" id="MYM92686.1"/>
    </source>
</evidence>
<reference evidence="1" key="1">
    <citation type="submission" date="2019-12" db="EMBL/GenBank/DDBJ databases">
        <title>Novel species isolated from a subtropical stream in China.</title>
        <authorList>
            <person name="Lu H."/>
        </authorList>
    </citation>
    <scope>NUCLEOTIDE SEQUENCE [LARGE SCALE GENOMIC DNA]</scope>
    <source>
        <strain evidence="1">FT81W</strain>
    </source>
</reference>
<name>A0A845GHB6_9BURK</name>
<evidence type="ECO:0000313" key="2">
    <source>
        <dbReference type="Proteomes" id="UP000447355"/>
    </source>
</evidence>
<gene>
    <name evidence="1" type="ORF">GTP90_02290</name>
</gene>
<sequence length="277" mass="30809">MQSSQLQQNAMTVQRFQAIATELLTKHYGLALNDTQLCEDHVVQQCIGQGYLPYQVVTEHAQEADLDRIDKSAGYGVASKAPLTASDEQDAIARLTQQGSTTAAGLATSAHHQLAAVQQSSAGLPETTLPQSTVAKDLSLAFARWTPEMDTAALKEGWLLSETSDMTIQCQRVDCPDDHEELGLDFTVPQLSGDEEAHRIVREGNEAHHRMARAILKEYSYTEYWQLQNPVNPADVAEWVGLHYKVNYDAEPVPKQAYWRDRYIQAQAQAAQLLEQD</sequence>
<accession>A0A845GHB6</accession>